<keyword evidence="6" id="KW-0503">Monooxygenase</keyword>
<dbReference type="AlphaFoldDB" id="A0AAD5CAA3"/>
<keyword evidence="5 6" id="KW-0560">Oxidoreductase</keyword>
<dbReference type="Gene3D" id="3.50.50.60">
    <property type="entry name" value="FAD/NAD(P)-binding domain"/>
    <property type="match status" value="2"/>
</dbReference>
<dbReference type="FunFam" id="3.50.50.60:FF:000169">
    <property type="entry name" value="Flavin-containing monooxygenase"/>
    <property type="match status" value="1"/>
</dbReference>
<evidence type="ECO:0000256" key="2">
    <source>
        <dbReference type="ARBA" id="ARBA00022630"/>
    </source>
</evidence>
<name>A0AAD5CAA3_AMBAR</name>
<proteinExistence type="inferred from homology"/>
<dbReference type="InterPro" id="IPR000960">
    <property type="entry name" value="Flavin_mOase"/>
</dbReference>
<dbReference type="SUPFAM" id="SSF51905">
    <property type="entry name" value="FAD/NAD(P)-binding domain"/>
    <property type="match status" value="2"/>
</dbReference>
<protein>
    <recommendedName>
        <fullName evidence="6">Flavin-containing monooxygenase</fullName>
        <ecNumber evidence="6">1.-.-.-</ecNumber>
    </recommendedName>
</protein>
<dbReference type="PANTHER" id="PTHR23023">
    <property type="entry name" value="DIMETHYLANILINE MONOOXYGENASE"/>
    <property type="match status" value="1"/>
</dbReference>
<evidence type="ECO:0000256" key="4">
    <source>
        <dbReference type="ARBA" id="ARBA00022857"/>
    </source>
</evidence>
<keyword evidence="3 6" id="KW-0274">FAD</keyword>
<evidence type="ECO:0000256" key="1">
    <source>
        <dbReference type="ARBA" id="ARBA00009183"/>
    </source>
</evidence>
<evidence type="ECO:0000256" key="3">
    <source>
        <dbReference type="ARBA" id="ARBA00022827"/>
    </source>
</evidence>
<dbReference type="InterPro" id="IPR036188">
    <property type="entry name" value="FAD/NAD-bd_sf"/>
</dbReference>
<evidence type="ECO:0000313" key="7">
    <source>
        <dbReference type="EMBL" id="KAI7737775.1"/>
    </source>
</evidence>
<reference evidence="7" key="1">
    <citation type="submission" date="2022-06" db="EMBL/GenBank/DDBJ databases">
        <title>Uncovering the hologenomic basis of an extraordinary plant invasion.</title>
        <authorList>
            <person name="Bieker V.C."/>
            <person name="Martin M.D."/>
            <person name="Gilbert T."/>
            <person name="Hodgins K."/>
            <person name="Battlay P."/>
            <person name="Petersen B."/>
            <person name="Wilson J."/>
        </authorList>
    </citation>
    <scope>NUCLEOTIDE SEQUENCE</scope>
    <source>
        <strain evidence="7">AA19_3_7</strain>
        <tissue evidence="7">Leaf</tissue>
    </source>
</reference>
<dbReference type="PROSITE" id="PS51257">
    <property type="entry name" value="PROKAR_LIPOPROTEIN"/>
    <property type="match status" value="1"/>
</dbReference>
<keyword evidence="2 6" id="KW-0285">Flavoprotein</keyword>
<dbReference type="GO" id="GO:0050660">
    <property type="term" value="F:flavin adenine dinucleotide binding"/>
    <property type="evidence" value="ECO:0007669"/>
    <property type="project" value="InterPro"/>
</dbReference>
<dbReference type="GO" id="GO:0004499">
    <property type="term" value="F:N,N-dimethylaniline monooxygenase activity"/>
    <property type="evidence" value="ECO:0007669"/>
    <property type="project" value="InterPro"/>
</dbReference>
<dbReference type="InterPro" id="IPR050346">
    <property type="entry name" value="FMO-like"/>
</dbReference>
<dbReference type="EMBL" id="JAMZMK010008958">
    <property type="protein sequence ID" value="KAI7737775.1"/>
    <property type="molecule type" value="Genomic_DNA"/>
</dbReference>
<evidence type="ECO:0000256" key="5">
    <source>
        <dbReference type="ARBA" id="ARBA00023002"/>
    </source>
</evidence>
<comment type="caution">
    <text evidence="7">The sequence shown here is derived from an EMBL/GenBank/DDBJ whole genome shotgun (WGS) entry which is preliminary data.</text>
</comment>
<comment type="cofactor">
    <cofactor evidence="6">
        <name>FAD</name>
        <dbReference type="ChEBI" id="CHEBI:57692"/>
    </cofactor>
</comment>
<dbReference type="Proteomes" id="UP001206925">
    <property type="component" value="Unassembled WGS sequence"/>
</dbReference>
<dbReference type="InterPro" id="IPR020946">
    <property type="entry name" value="Flavin_mOase-like"/>
</dbReference>
<dbReference type="EC" id="1.-.-.-" evidence="6"/>
<dbReference type="PIRSF" id="PIRSF000332">
    <property type="entry name" value="FMO"/>
    <property type="match status" value="1"/>
</dbReference>
<evidence type="ECO:0000256" key="6">
    <source>
        <dbReference type="RuleBase" id="RU361177"/>
    </source>
</evidence>
<comment type="similarity">
    <text evidence="1 6">Belongs to the FMO family.</text>
</comment>
<keyword evidence="8" id="KW-1185">Reference proteome</keyword>
<keyword evidence="4" id="KW-0521">NADP</keyword>
<organism evidence="7 8">
    <name type="scientific">Ambrosia artemisiifolia</name>
    <name type="common">Common ragweed</name>
    <dbReference type="NCBI Taxonomy" id="4212"/>
    <lineage>
        <taxon>Eukaryota</taxon>
        <taxon>Viridiplantae</taxon>
        <taxon>Streptophyta</taxon>
        <taxon>Embryophyta</taxon>
        <taxon>Tracheophyta</taxon>
        <taxon>Spermatophyta</taxon>
        <taxon>Magnoliopsida</taxon>
        <taxon>eudicotyledons</taxon>
        <taxon>Gunneridae</taxon>
        <taxon>Pentapetalae</taxon>
        <taxon>asterids</taxon>
        <taxon>campanulids</taxon>
        <taxon>Asterales</taxon>
        <taxon>Asteraceae</taxon>
        <taxon>Asteroideae</taxon>
        <taxon>Heliantheae alliance</taxon>
        <taxon>Heliantheae</taxon>
        <taxon>Ambrosia</taxon>
    </lineage>
</organism>
<evidence type="ECO:0000313" key="8">
    <source>
        <dbReference type="Proteomes" id="UP001206925"/>
    </source>
</evidence>
<gene>
    <name evidence="7" type="ORF">M8C21_013270</name>
</gene>
<accession>A0AAD5CAA3</accession>
<dbReference type="Pfam" id="PF00743">
    <property type="entry name" value="FMO-like"/>
    <property type="match status" value="1"/>
</dbReference>
<dbReference type="GO" id="GO:0050661">
    <property type="term" value="F:NADP binding"/>
    <property type="evidence" value="ECO:0007669"/>
    <property type="project" value="InterPro"/>
</dbReference>
<sequence length="509" mass="57502">MEKKQIAIVGAGIAGLLACKYCLSKGFNPIVFDFEPDIGGVWAKTIKTTRLQIPKTMYQFSDYPWPASVTDDFPTQQEMIDYIRSYATHFKLMPHINFHSRVKGIDYDGPSSDSWSLWNGSGEAFSQEGKWNVTVENTQTVYTVDFVLLCVGRFKDVPSMPQFPTGKGPEVFRGKAIHSMEYAAMDHDKAEEFVKGKKVVVVGFGKSGLDIARECASINGPEHPCSMVYRRDHWKLSGWSIWGIPLVDIMFSRSTMLSVHKPGEGFLLSVLATLLSPVRWGIMSLVENYAKMTLPLSKFDMVPQHSLAKDISSGLVLNMPDADNFFDAVDKGSINLKKSPNFEFYEKGIFFSNDNTHIEADIVIFATGFNGVDKLAHMFESKTFRHYIADTPRVPLYRESIHTRIPQLTVIGFSDGLSSLYTSEMNCRWVMALLEGAVKLPSVEEMQKDISRWDEYMKRSSGEYHTRSVLGGIEIWYNDLLCKDMGMNPIRKKGLMANLFKAYAPRDYA</sequence>
<dbReference type="FunFam" id="3.50.50.60:FF:000403">
    <property type="entry name" value="Flavin-containing monooxygenase"/>
    <property type="match status" value="1"/>
</dbReference>